<keyword evidence="1" id="KW-0472">Membrane</keyword>
<evidence type="ECO:0000256" key="1">
    <source>
        <dbReference type="SAM" id="Phobius"/>
    </source>
</evidence>
<keyword evidence="1" id="KW-0812">Transmembrane</keyword>
<accession>A0A5B9QUD0</accession>
<gene>
    <name evidence="2" type="ORF">Pr1d_48690</name>
</gene>
<evidence type="ECO:0000313" key="2">
    <source>
        <dbReference type="EMBL" id="QEG37523.1"/>
    </source>
</evidence>
<keyword evidence="3" id="KW-1185">Reference proteome</keyword>
<sequence length="57" mass="6569">MDRWDLLIIGVAGYIAVMALMRMMANRRNELVAHAREQVATQLKKKKKQEKSNRNAA</sequence>
<dbReference type="EMBL" id="CP042913">
    <property type="protein sequence ID" value="QEG37523.1"/>
    <property type="molecule type" value="Genomic_DNA"/>
</dbReference>
<dbReference type="RefSeq" id="WP_168205443.1">
    <property type="nucleotide sequence ID" value="NZ_CP042913.1"/>
</dbReference>
<evidence type="ECO:0000313" key="3">
    <source>
        <dbReference type="Proteomes" id="UP000323917"/>
    </source>
</evidence>
<feature type="transmembrane region" description="Helical" evidence="1">
    <location>
        <begin position="6"/>
        <end position="25"/>
    </location>
</feature>
<protein>
    <submittedName>
        <fullName evidence="2">Uncharacterized protein</fullName>
    </submittedName>
</protein>
<proteinExistence type="predicted"/>
<dbReference type="AlphaFoldDB" id="A0A5B9QUD0"/>
<reference evidence="2 3" key="1">
    <citation type="submission" date="2019-08" db="EMBL/GenBank/DDBJ databases">
        <title>Deep-cultivation of Planctomycetes and their phenomic and genomic characterization uncovers novel biology.</title>
        <authorList>
            <person name="Wiegand S."/>
            <person name="Jogler M."/>
            <person name="Boedeker C."/>
            <person name="Pinto D."/>
            <person name="Vollmers J."/>
            <person name="Rivas-Marin E."/>
            <person name="Kohn T."/>
            <person name="Peeters S.H."/>
            <person name="Heuer A."/>
            <person name="Rast P."/>
            <person name="Oberbeckmann S."/>
            <person name="Bunk B."/>
            <person name="Jeske O."/>
            <person name="Meyerdierks A."/>
            <person name="Storesund J.E."/>
            <person name="Kallscheuer N."/>
            <person name="Luecker S."/>
            <person name="Lage O.M."/>
            <person name="Pohl T."/>
            <person name="Merkel B.J."/>
            <person name="Hornburger P."/>
            <person name="Mueller R.-W."/>
            <person name="Bruemmer F."/>
            <person name="Labrenz M."/>
            <person name="Spormann A.M."/>
            <person name="Op den Camp H."/>
            <person name="Overmann J."/>
            <person name="Amann R."/>
            <person name="Jetten M.S.M."/>
            <person name="Mascher T."/>
            <person name="Medema M.H."/>
            <person name="Devos D.P."/>
            <person name="Kaster A.-K."/>
            <person name="Ovreas L."/>
            <person name="Rohde M."/>
            <person name="Galperin M.Y."/>
            <person name="Jogler C."/>
        </authorList>
    </citation>
    <scope>NUCLEOTIDE SEQUENCE [LARGE SCALE GENOMIC DNA]</scope>
    <source>
        <strain evidence="2 3">Pr1d</strain>
    </source>
</reference>
<organism evidence="2 3">
    <name type="scientific">Bythopirellula goksoeyrii</name>
    <dbReference type="NCBI Taxonomy" id="1400387"/>
    <lineage>
        <taxon>Bacteria</taxon>
        <taxon>Pseudomonadati</taxon>
        <taxon>Planctomycetota</taxon>
        <taxon>Planctomycetia</taxon>
        <taxon>Pirellulales</taxon>
        <taxon>Lacipirellulaceae</taxon>
        <taxon>Bythopirellula</taxon>
    </lineage>
</organism>
<dbReference type="Proteomes" id="UP000323917">
    <property type="component" value="Chromosome"/>
</dbReference>
<keyword evidence="1" id="KW-1133">Transmembrane helix</keyword>
<name>A0A5B9QUD0_9BACT</name>
<dbReference type="KEGG" id="bgok:Pr1d_48690"/>